<dbReference type="AlphaFoldDB" id="A0AAD9YIF6"/>
<protein>
    <submittedName>
        <fullName evidence="1">Uncharacterized protein</fullName>
    </submittedName>
</protein>
<keyword evidence="2" id="KW-1185">Reference proteome</keyword>
<reference evidence="1" key="1">
    <citation type="submission" date="2023-02" db="EMBL/GenBank/DDBJ databases">
        <title>Colletotrichum kahawae CIFC_Que2 genome sequencing and assembly.</title>
        <authorList>
            <person name="Baroncelli R."/>
        </authorList>
    </citation>
    <scope>NUCLEOTIDE SEQUENCE</scope>
    <source>
        <strain evidence="1">CIFC_Que2</strain>
    </source>
</reference>
<evidence type="ECO:0000313" key="2">
    <source>
        <dbReference type="Proteomes" id="UP001281614"/>
    </source>
</evidence>
<dbReference type="Proteomes" id="UP001281614">
    <property type="component" value="Unassembled WGS sequence"/>
</dbReference>
<sequence length="105" mass="12325">MGVHEEIVRADNVFDDKTPDDYKNLVVDFTVPNSPKIVDEIRFLRLAGVIQTPEPVDKDLEDFFMEVCRPGELEEPNYQYMYIQNSPLNYWYQTDPTNPGPYEFT</sequence>
<organism evidence="1 2">
    <name type="scientific">Colletotrichum kahawae</name>
    <name type="common">Coffee berry disease fungus</name>
    <dbReference type="NCBI Taxonomy" id="34407"/>
    <lineage>
        <taxon>Eukaryota</taxon>
        <taxon>Fungi</taxon>
        <taxon>Dikarya</taxon>
        <taxon>Ascomycota</taxon>
        <taxon>Pezizomycotina</taxon>
        <taxon>Sordariomycetes</taxon>
        <taxon>Hypocreomycetidae</taxon>
        <taxon>Glomerellales</taxon>
        <taxon>Glomerellaceae</taxon>
        <taxon>Colletotrichum</taxon>
        <taxon>Colletotrichum gloeosporioides species complex</taxon>
    </lineage>
</organism>
<accession>A0AAD9YIF6</accession>
<proteinExistence type="predicted"/>
<comment type="caution">
    <text evidence="1">The sequence shown here is derived from an EMBL/GenBank/DDBJ whole genome shotgun (WGS) entry which is preliminary data.</text>
</comment>
<dbReference type="EMBL" id="VYYT01000140">
    <property type="protein sequence ID" value="KAK2764070.1"/>
    <property type="molecule type" value="Genomic_DNA"/>
</dbReference>
<gene>
    <name evidence="1" type="ORF">CKAH01_15873</name>
</gene>
<evidence type="ECO:0000313" key="1">
    <source>
        <dbReference type="EMBL" id="KAK2764070.1"/>
    </source>
</evidence>
<name>A0AAD9YIF6_COLKA</name>